<dbReference type="InterPro" id="IPR016181">
    <property type="entry name" value="Acyl_CoA_acyltransferase"/>
</dbReference>
<dbReference type="InParanoid" id="A0A151ZIE7"/>
<dbReference type="GO" id="GO:0031415">
    <property type="term" value="C:NatA complex"/>
    <property type="evidence" value="ECO:0007669"/>
    <property type="project" value="TreeGrafter"/>
</dbReference>
<sequence length="158" mass="18104">MVQQNIELGDLTDKNIGQLKLLNSTTLAVTYDDKFYQKLLGNGFITKLAYFNDILVGAVSCRIDPPTQELPHSSLYIMTFGVLAPYRNLGIGKKLLEFVESLCLEKNYQKISLHVQVGSEAIDFYKKYNFIIESTVNNYYRHIEPPHCYIMAKSIKKQ</sequence>
<dbReference type="FunCoup" id="A0A151ZIE7">
    <property type="interactions" value="532"/>
</dbReference>
<dbReference type="Pfam" id="PF00583">
    <property type="entry name" value="Acetyltransf_1"/>
    <property type="match status" value="1"/>
</dbReference>
<keyword evidence="2" id="KW-0012">Acyltransferase</keyword>
<dbReference type="STRING" id="361077.A0A151ZIE7"/>
<evidence type="ECO:0000256" key="2">
    <source>
        <dbReference type="ARBA" id="ARBA00023315"/>
    </source>
</evidence>
<dbReference type="OMA" id="ICCRLET"/>
<dbReference type="OrthoDB" id="47374at2759"/>
<gene>
    <name evidence="4" type="ORF">DLAC_05074</name>
</gene>
<dbReference type="Gene3D" id="3.40.630.30">
    <property type="match status" value="1"/>
</dbReference>
<accession>A0A151ZIE7</accession>
<dbReference type="GO" id="GO:0007064">
    <property type="term" value="P:mitotic sister chromatid cohesion"/>
    <property type="evidence" value="ECO:0007669"/>
    <property type="project" value="TreeGrafter"/>
</dbReference>
<organism evidence="4 5">
    <name type="scientific">Tieghemostelium lacteum</name>
    <name type="common">Slime mold</name>
    <name type="synonym">Dictyostelium lacteum</name>
    <dbReference type="NCBI Taxonomy" id="361077"/>
    <lineage>
        <taxon>Eukaryota</taxon>
        <taxon>Amoebozoa</taxon>
        <taxon>Evosea</taxon>
        <taxon>Eumycetozoa</taxon>
        <taxon>Dictyostelia</taxon>
        <taxon>Dictyosteliales</taxon>
        <taxon>Raperosteliaceae</taxon>
        <taxon>Tieghemostelium</taxon>
    </lineage>
</organism>
<protein>
    <submittedName>
        <fullName evidence="4">GCN5-related N-acetyltransferase</fullName>
    </submittedName>
</protein>
<feature type="domain" description="N-acetyltransferase" evidence="3">
    <location>
        <begin position="6"/>
        <end position="156"/>
    </location>
</feature>
<dbReference type="FunFam" id="3.40.630.30:FF:000006">
    <property type="entry name" value="Putative n-alpha-acetyltransferase 50"/>
    <property type="match status" value="1"/>
</dbReference>
<evidence type="ECO:0000259" key="3">
    <source>
        <dbReference type="PROSITE" id="PS51186"/>
    </source>
</evidence>
<dbReference type="InterPro" id="IPR000182">
    <property type="entry name" value="GNAT_dom"/>
</dbReference>
<dbReference type="EMBL" id="LODT01000025">
    <property type="protein sequence ID" value="KYQ93687.1"/>
    <property type="molecule type" value="Genomic_DNA"/>
</dbReference>
<dbReference type="PROSITE" id="PS51186">
    <property type="entry name" value="GNAT"/>
    <property type="match status" value="1"/>
</dbReference>
<dbReference type="CDD" id="cd04301">
    <property type="entry name" value="NAT_SF"/>
    <property type="match status" value="1"/>
</dbReference>
<dbReference type="GO" id="GO:0016747">
    <property type="term" value="F:acyltransferase activity, transferring groups other than amino-acyl groups"/>
    <property type="evidence" value="ECO:0007669"/>
    <property type="project" value="InterPro"/>
</dbReference>
<dbReference type="InterPro" id="IPR051556">
    <property type="entry name" value="N-term/lysine_N-AcTrnsfr"/>
</dbReference>
<keyword evidence="5" id="KW-1185">Reference proteome</keyword>
<comment type="caution">
    <text evidence="4">The sequence shown here is derived from an EMBL/GenBank/DDBJ whole genome shotgun (WGS) entry which is preliminary data.</text>
</comment>
<proteinExistence type="predicted"/>
<evidence type="ECO:0000256" key="1">
    <source>
        <dbReference type="ARBA" id="ARBA00022679"/>
    </source>
</evidence>
<keyword evidence="1 4" id="KW-0808">Transferase</keyword>
<reference evidence="4 5" key="1">
    <citation type="submission" date="2015-12" db="EMBL/GenBank/DDBJ databases">
        <title>Dictyostelia acquired genes for synthesis and detection of signals that induce cell-type specialization by lateral gene transfer from prokaryotes.</title>
        <authorList>
            <person name="Gloeckner G."/>
            <person name="Schaap P."/>
        </authorList>
    </citation>
    <scope>NUCLEOTIDE SEQUENCE [LARGE SCALE GENOMIC DNA]</scope>
    <source>
        <strain evidence="4 5">TK</strain>
    </source>
</reference>
<name>A0A151ZIE7_TIELA</name>
<dbReference type="AlphaFoldDB" id="A0A151ZIE7"/>
<dbReference type="PANTHER" id="PTHR42919">
    <property type="entry name" value="N-ALPHA-ACETYLTRANSFERASE"/>
    <property type="match status" value="1"/>
</dbReference>
<dbReference type="PANTHER" id="PTHR42919:SF8">
    <property type="entry name" value="N-ALPHA-ACETYLTRANSFERASE 50"/>
    <property type="match status" value="1"/>
</dbReference>
<evidence type="ECO:0000313" key="5">
    <source>
        <dbReference type="Proteomes" id="UP000076078"/>
    </source>
</evidence>
<dbReference type="SUPFAM" id="SSF55729">
    <property type="entry name" value="Acyl-CoA N-acyltransferases (Nat)"/>
    <property type="match status" value="1"/>
</dbReference>
<dbReference type="Proteomes" id="UP000076078">
    <property type="component" value="Unassembled WGS sequence"/>
</dbReference>
<evidence type="ECO:0000313" key="4">
    <source>
        <dbReference type="EMBL" id="KYQ93687.1"/>
    </source>
</evidence>